<evidence type="ECO:0000256" key="1">
    <source>
        <dbReference type="SAM" id="MobiDB-lite"/>
    </source>
</evidence>
<dbReference type="eggNOG" id="arCOG11124">
    <property type="taxonomic scope" value="Archaea"/>
</dbReference>
<dbReference type="AlphaFoldDB" id="Q0W1I8"/>
<dbReference type="KEGG" id="rci:RCIX2714"/>
<reference evidence="2 3" key="1">
    <citation type="journal article" date="2006" name="Science">
        <title>Genome of rice cluster I archaea -- the key methane producers in the rice rhizosphere.</title>
        <authorList>
            <person name="Erkel C."/>
            <person name="Kube M."/>
            <person name="Reinhardt R."/>
            <person name="Liesack W."/>
        </authorList>
    </citation>
    <scope>NUCLEOTIDE SEQUENCE [LARGE SCALE GENOMIC DNA]</scope>
    <source>
        <strain evidence="3">DSM 22066 / NBRC 105507 / MRE50</strain>
    </source>
</reference>
<dbReference type="Proteomes" id="UP000000663">
    <property type="component" value="Chromosome"/>
</dbReference>
<organism evidence="2 3">
    <name type="scientific">Methanocella arvoryzae (strain DSM 22066 / NBRC 105507 / MRE50)</name>
    <dbReference type="NCBI Taxonomy" id="351160"/>
    <lineage>
        <taxon>Archaea</taxon>
        <taxon>Methanobacteriati</taxon>
        <taxon>Methanobacteriota</taxon>
        <taxon>Stenosarchaea group</taxon>
        <taxon>Methanomicrobia</taxon>
        <taxon>Methanocellales</taxon>
        <taxon>Methanocellaceae</taxon>
        <taxon>Methanocella</taxon>
    </lineage>
</organism>
<evidence type="ECO:0000313" key="3">
    <source>
        <dbReference type="Proteomes" id="UP000000663"/>
    </source>
</evidence>
<proteinExistence type="predicted"/>
<sequence length="84" mass="9170">MIVMYIPIAFYKNSLVLIDSMDTFALYFCSSVKQKMRPAPGDSPAGYDGEGIPSEHDADDEIVGGEGFTSDDSFADSFDDDDDL</sequence>
<gene>
    <name evidence="2" type="ORF">RCIX2714</name>
</gene>
<feature type="region of interest" description="Disordered" evidence="1">
    <location>
        <begin position="35"/>
        <end position="84"/>
    </location>
</feature>
<keyword evidence="3" id="KW-1185">Reference proteome</keyword>
<accession>Q0W1I8</accession>
<dbReference type="EMBL" id="AM114193">
    <property type="protein sequence ID" value="CAJ37755.1"/>
    <property type="molecule type" value="Genomic_DNA"/>
</dbReference>
<protein>
    <submittedName>
        <fullName evidence="2">Uncharacterized protein</fullName>
    </submittedName>
</protein>
<feature type="compositionally biased region" description="Acidic residues" evidence="1">
    <location>
        <begin position="73"/>
        <end position="84"/>
    </location>
</feature>
<name>Q0W1I8_METAR</name>
<evidence type="ECO:0000313" key="2">
    <source>
        <dbReference type="EMBL" id="CAJ37755.1"/>
    </source>
</evidence>